<keyword evidence="2" id="KW-1185">Reference proteome</keyword>
<gene>
    <name evidence="1" type="ORF">SAMN04488508_10277</name>
</gene>
<organism evidence="1 2">
    <name type="scientific">Aquimarina spongiae</name>
    <dbReference type="NCBI Taxonomy" id="570521"/>
    <lineage>
        <taxon>Bacteria</taxon>
        <taxon>Pseudomonadati</taxon>
        <taxon>Bacteroidota</taxon>
        <taxon>Flavobacteriia</taxon>
        <taxon>Flavobacteriales</taxon>
        <taxon>Flavobacteriaceae</taxon>
        <taxon>Aquimarina</taxon>
    </lineage>
</organism>
<accession>A0A1M6CEG9</accession>
<dbReference type="OrthoDB" id="6058208at2"/>
<dbReference type="AlphaFoldDB" id="A0A1M6CEG9"/>
<dbReference type="Proteomes" id="UP000184432">
    <property type="component" value="Unassembled WGS sequence"/>
</dbReference>
<dbReference type="STRING" id="570521.SAMN04488508_10277"/>
<evidence type="ECO:0008006" key="3">
    <source>
        <dbReference type="Google" id="ProtNLM"/>
    </source>
</evidence>
<name>A0A1M6CEG9_9FLAO</name>
<dbReference type="EMBL" id="FQYP01000002">
    <property type="protein sequence ID" value="SHI59376.1"/>
    <property type="molecule type" value="Genomic_DNA"/>
</dbReference>
<proteinExistence type="predicted"/>
<protein>
    <recommendedName>
        <fullName evidence="3">Carboxypeptidase regulatory-like domain-containing protein</fullName>
    </recommendedName>
</protein>
<sequence length="171" mass="19787">MQNKLILFLIGFTCLCGYSQQNVEQDKPIKIENAFDEEGTKWFKNTGNGTIKGIAKFTSKNGELRFGKDFRIELMPNCRYTEERLMHIYNNKDFGYVYVEDGVPKFTPDPKAYHDTKKTMCNQEGEFEFSNLPPGNYYVIAFMLWDDTGGGIMRNVILNEDESKAIEMINK</sequence>
<reference evidence="2" key="1">
    <citation type="submission" date="2016-11" db="EMBL/GenBank/DDBJ databases">
        <authorList>
            <person name="Varghese N."/>
            <person name="Submissions S."/>
        </authorList>
    </citation>
    <scope>NUCLEOTIDE SEQUENCE [LARGE SCALE GENOMIC DNA]</scope>
    <source>
        <strain evidence="2">DSM 22623</strain>
    </source>
</reference>
<evidence type="ECO:0000313" key="1">
    <source>
        <dbReference type="EMBL" id="SHI59376.1"/>
    </source>
</evidence>
<dbReference type="SUPFAM" id="SSF117074">
    <property type="entry name" value="Hypothetical protein PA1324"/>
    <property type="match status" value="1"/>
</dbReference>
<dbReference type="RefSeq" id="WP_073314615.1">
    <property type="nucleotide sequence ID" value="NZ_FQYP01000002.1"/>
</dbReference>
<evidence type="ECO:0000313" key="2">
    <source>
        <dbReference type="Proteomes" id="UP000184432"/>
    </source>
</evidence>